<evidence type="ECO:0000256" key="3">
    <source>
        <dbReference type="ARBA" id="ARBA00022475"/>
    </source>
</evidence>
<dbReference type="PROSITE" id="PS50893">
    <property type="entry name" value="ABC_TRANSPORTER_2"/>
    <property type="match status" value="2"/>
</dbReference>
<dbReference type="AlphaFoldDB" id="A0A2D0NEL0"/>
<keyword evidence="9" id="KW-0472">Membrane</keyword>
<feature type="domain" description="ABC transporter" evidence="10">
    <location>
        <begin position="3"/>
        <end position="239"/>
    </location>
</feature>
<organism evidence="11 12">
    <name type="scientific">Flavilitoribacter nigricans (strain ATCC 23147 / DSM 23189 / NBRC 102662 / NCIMB 1420 / SS-2)</name>
    <name type="common">Lewinella nigricans</name>
    <dbReference type="NCBI Taxonomy" id="1122177"/>
    <lineage>
        <taxon>Bacteria</taxon>
        <taxon>Pseudomonadati</taxon>
        <taxon>Bacteroidota</taxon>
        <taxon>Saprospiria</taxon>
        <taxon>Saprospirales</taxon>
        <taxon>Lewinellaceae</taxon>
        <taxon>Flavilitoribacter</taxon>
    </lineage>
</organism>
<dbReference type="InterPro" id="IPR003593">
    <property type="entry name" value="AAA+_ATPase"/>
</dbReference>
<comment type="subcellular location">
    <subcellularLocation>
        <location evidence="1">Cell membrane</location>
        <topology evidence="1">Peripheral membrane protein</topology>
    </subcellularLocation>
</comment>
<evidence type="ECO:0000313" key="12">
    <source>
        <dbReference type="Proteomes" id="UP000223913"/>
    </source>
</evidence>
<dbReference type="PROSITE" id="PS00211">
    <property type="entry name" value="ABC_TRANSPORTER_1"/>
    <property type="match status" value="1"/>
</dbReference>
<evidence type="ECO:0000256" key="9">
    <source>
        <dbReference type="ARBA" id="ARBA00023136"/>
    </source>
</evidence>
<reference evidence="11 12" key="1">
    <citation type="submission" date="2017-10" db="EMBL/GenBank/DDBJ databases">
        <title>The draft genome sequence of Lewinella nigricans NBRC 102662.</title>
        <authorList>
            <person name="Wang K."/>
        </authorList>
    </citation>
    <scope>NUCLEOTIDE SEQUENCE [LARGE SCALE GENOMIC DNA]</scope>
    <source>
        <strain evidence="11 12">NBRC 102662</strain>
    </source>
</reference>
<evidence type="ECO:0000256" key="1">
    <source>
        <dbReference type="ARBA" id="ARBA00004202"/>
    </source>
</evidence>
<dbReference type="RefSeq" id="WP_099150062.1">
    <property type="nucleotide sequence ID" value="NZ_PDUD01000017.1"/>
</dbReference>
<dbReference type="SUPFAM" id="SSF52540">
    <property type="entry name" value="P-loop containing nucleoside triphosphate hydrolases"/>
    <property type="match status" value="2"/>
</dbReference>
<keyword evidence="2" id="KW-0813">Transport</keyword>
<dbReference type="PANTHER" id="PTHR43790">
    <property type="entry name" value="CARBOHYDRATE TRANSPORT ATP-BINDING PROTEIN MG119-RELATED"/>
    <property type="match status" value="1"/>
</dbReference>
<dbReference type="CDD" id="cd03216">
    <property type="entry name" value="ABC_Carb_Monos_I"/>
    <property type="match status" value="1"/>
</dbReference>
<evidence type="ECO:0000256" key="5">
    <source>
        <dbReference type="ARBA" id="ARBA00022737"/>
    </source>
</evidence>
<keyword evidence="7 11" id="KW-0067">ATP-binding</keyword>
<dbReference type="InterPro" id="IPR017871">
    <property type="entry name" value="ABC_transporter-like_CS"/>
</dbReference>
<dbReference type="CDD" id="cd03215">
    <property type="entry name" value="ABC_Carb_Monos_II"/>
    <property type="match status" value="1"/>
</dbReference>
<keyword evidence="3" id="KW-1003">Cell membrane</keyword>
<evidence type="ECO:0000256" key="7">
    <source>
        <dbReference type="ARBA" id="ARBA00022840"/>
    </source>
</evidence>
<evidence type="ECO:0000256" key="2">
    <source>
        <dbReference type="ARBA" id="ARBA00022448"/>
    </source>
</evidence>
<sequence length="497" mass="55552">MLLEARNISKSFPGVKALDDVSLQFYPGQVNVILGENGAGKSTLLKILTGVYPQYEGSILLDGKVLRFGSVREAQRAGIAIIHQELNLIPQLTVSENLFLGRELHRELGLLDSTEMNRQTQAVLEKLQLDIAPQTPVRRLKVGEQQLVEIARALLTDAEVILMDEPTSALSDTEIDNLHRIIRDLKADGKTIVYISHKMDELFRIADHYTVLRDGVMVGTGKMEDTTEAELIRLMVGRELKIEAKTLVTQSDEVVMRVKDLDLDHPYVRQRKVLENISFNLKRGEILGIFGLMGAGRTELLETLFGLHPGRSRYRLEIEGTARQFKSPQEAIRQGLAFVTEDRKAEGLILGMDIAANISLPTLSETPMLQPQREKELARSYVDQLAIKTPSERQLCRNLSGGNQQKVVLAKWLSTRPKILFMDEPTRGIDIKAKHELYELMKQLVADGLSILLVSSEIPEILTLSDRILVMAEGRITGDFSVTEADEDHLLKAALPG</sequence>
<dbReference type="InterPro" id="IPR050107">
    <property type="entry name" value="ABC_carbohydrate_import_ATPase"/>
</dbReference>
<feature type="domain" description="ABC transporter" evidence="10">
    <location>
        <begin position="256"/>
        <end position="496"/>
    </location>
</feature>
<dbReference type="GO" id="GO:0005524">
    <property type="term" value="F:ATP binding"/>
    <property type="evidence" value="ECO:0007669"/>
    <property type="project" value="UniProtKB-KW"/>
</dbReference>
<gene>
    <name evidence="11" type="ORF">CRP01_10990</name>
</gene>
<dbReference type="FunFam" id="3.40.50.300:FF:000127">
    <property type="entry name" value="Ribose import ATP-binding protein RbsA"/>
    <property type="match status" value="1"/>
</dbReference>
<keyword evidence="12" id="KW-1185">Reference proteome</keyword>
<dbReference type="SMART" id="SM00382">
    <property type="entry name" value="AAA"/>
    <property type="match status" value="2"/>
</dbReference>
<dbReference type="OrthoDB" id="1115710at2"/>
<dbReference type="GO" id="GO:0016887">
    <property type="term" value="F:ATP hydrolysis activity"/>
    <property type="evidence" value="ECO:0007669"/>
    <property type="project" value="InterPro"/>
</dbReference>
<accession>A0A2D0NEL0</accession>
<dbReference type="PANTHER" id="PTHR43790:SF3">
    <property type="entry name" value="D-ALLOSE IMPORT ATP-BINDING PROTEIN ALSA-RELATED"/>
    <property type="match status" value="1"/>
</dbReference>
<keyword evidence="4" id="KW-0762">Sugar transport</keyword>
<dbReference type="Gene3D" id="3.40.50.300">
    <property type="entry name" value="P-loop containing nucleotide triphosphate hydrolases"/>
    <property type="match status" value="2"/>
</dbReference>
<keyword evidence="8" id="KW-1278">Translocase</keyword>
<evidence type="ECO:0000313" key="11">
    <source>
        <dbReference type="EMBL" id="PHN06806.1"/>
    </source>
</evidence>
<dbReference type="InterPro" id="IPR027417">
    <property type="entry name" value="P-loop_NTPase"/>
</dbReference>
<evidence type="ECO:0000256" key="4">
    <source>
        <dbReference type="ARBA" id="ARBA00022597"/>
    </source>
</evidence>
<evidence type="ECO:0000256" key="8">
    <source>
        <dbReference type="ARBA" id="ARBA00022967"/>
    </source>
</evidence>
<dbReference type="EMBL" id="PDUD01000017">
    <property type="protein sequence ID" value="PHN06806.1"/>
    <property type="molecule type" value="Genomic_DNA"/>
</dbReference>
<name>A0A2D0NEL0_FLAN2</name>
<keyword evidence="6" id="KW-0547">Nucleotide-binding</keyword>
<protein>
    <submittedName>
        <fullName evidence="11">D-xylose ABC transporter ATP-binding protein</fullName>
    </submittedName>
</protein>
<dbReference type="Proteomes" id="UP000223913">
    <property type="component" value="Unassembled WGS sequence"/>
</dbReference>
<dbReference type="GO" id="GO:0005886">
    <property type="term" value="C:plasma membrane"/>
    <property type="evidence" value="ECO:0007669"/>
    <property type="project" value="UniProtKB-SubCell"/>
</dbReference>
<dbReference type="InterPro" id="IPR003439">
    <property type="entry name" value="ABC_transporter-like_ATP-bd"/>
</dbReference>
<proteinExistence type="predicted"/>
<evidence type="ECO:0000256" key="6">
    <source>
        <dbReference type="ARBA" id="ARBA00022741"/>
    </source>
</evidence>
<evidence type="ECO:0000259" key="10">
    <source>
        <dbReference type="PROSITE" id="PS50893"/>
    </source>
</evidence>
<dbReference type="Pfam" id="PF00005">
    <property type="entry name" value="ABC_tran"/>
    <property type="match status" value="2"/>
</dbReference>
<comment type="caution">
    <text evidence="11">The sequence shown here is derived from an EMBL/GenBank/DDBJ whole genome shotgun (WGS) entry which is preliminary data.</text>
</comment>
<keyword evidence="5" id="KW-0677">Repeat</keyword>